<evidence type="ECO:0000259" key="9">
    <source>
        <dbReference type="PROSITE" id="PS50109"/>
    </source>
</evidence>
<evidence type="ECO:0000256" key="8">
    <source>
        <dbReference type="SAM" id="Phobius"/>
    </source>
</evidence>
<evidence type="ECO:0000313" key="12">
    <source>
        <dbReference type="EMBL" id="RAU20054.1"/>
    </source>
</evidence>
<feature type="transmembrane region" description="Helical" evidence="8">
    <location>
        <begin position="20"/>
        <end position="39"/>
    </location>
</feature>
<dbReference type="RefSeq" id="WP_112147444.1">
    <property type="nucleotide sequence ID" value="NZ_PGTO01000040.1"/>
</dbReference>
<feature type="region of interest" description="Disordered" evidence="7">
    <location>
        <begin position="101"/>
        <end position="125"/>
    </location>
</feature>
<dbReference type="InterPro" id="IPR003660">
    <property type="entry name" value="HAMP_dom"/>
</dbReference>
<dbReference type="GO" id="GO:0016020">
    <property type="term" value="C:membrane"/>
    <property type="evidence" value="ECO:0007669"/>
    <property type="project" value="UniProtKB-SubCell"/>
</dbReference>
<feature type="transmembrane region" description="Helical" evidence="8">
    <location>
        <begin position="163"/>
        <end position="185"/>
    </location>
</feature>
<dbReference type="FunFam" id="3.30.565.10:FF:000006">
    <property type="entry name" value="Sensor histidine kinase WalK"/>
    <property type="match status" value="1"/>
</dbReference>
<dbReference type="PRINTS" id="PR00344">
    <property type="entry name" value="BCTRLSENSOR"/>
</dbReference>
<feature type="domain" description="PAS" evidence="10">
    <location>
        <begin position="626"/>
        <end position="663"/>
    </location>
</feature>
<dbReference type="AlphaFoldDB" id="A0A364NSL6"/>
<dbReference type="OrthoDB" id="7358914at2"/>
<dbReference type="InterPro" id="IPR013767">
    <property type="entry name" value="PAS_fold"/>
</dbReference>
<evidence type="ECO:0000313" key="13">
    <source>
        <dbReference type="Proteomes" id="UP000251075"/>
    </source>
</evidence>
<name>A0A364NSL6_9PROT</name>
<reference evidence="12 13" key="1">
    <citation type="submission" date="2017-11" db="EMBL/GenBank/DDBJ databases">
        <title>Draft genome sequence of magnetotactic bacterium Magnetospirillum kuznetsovii LBB-42.</title>
        <authorList>
            <person name="Grouzdev D.S."/>
            <person name="Rysina M.S."/>
            <person name="Baslerov R.V."/>
            <person name="Koziaeva V."/>
        </authorList>
    </citation>
    <scope>NUCLEOTIDE SEQUENCE [LARGE SCALE GENOMIC DNA]</scope>
    <source>
        <strain evidence="12 13">LBB-42</strain>
    </source>
</reference>
<feature type="domain" description="HAMP" evidence="11">
    <location>
        <begin position="183"/>
        <end position="235"/>
    </location>
</feature>
<evidence type="ECO:0000256" key="7">
    <source>
        <dbReference type="SAM" id="MobiDB-lite"/>
    </source>
</evidence>
<dbReference type="PROSITE" id="PS50109">
    <property type="entry name" value="HIS_KIN"/>
    <property type="match status" value="2"/>
</dbReference>
<dbReference type="CDD" id="cd06225">
    <property type="entry name" value="HAMP"/>
    <property type="match status" value="1"/>
</dbReference>
<dbReference type="GO" id="GO:0000155">
    <property type="term" value="F:phosphorelay sensor kinase activity"/>
    <property type="evidence" value="ECO:0007669"/>
    <property type="project" value="InterPro"/>
</dbReference>
<dbReference type="Pfam" id="PF13426">
    <property type="entry name" value="PAS_9"/>
    <property type="match status" value="1"/>
</dbReference>
<dbReference type="SUPFAM" id="SSF158472">
    <property type="entry name" value="HAMP domain-like"/>
    <property type="match status" value="1"/>
</dbReference>
<comment type="caution">
    <text evidence="12">The sequence shown here is derived from an EMBL/GenBank/DDBJ whole genome shotgun (WGS) entry which is preliminary data.</text>
</comment>
<dbReference type="Pfam" id="PF00989">
    <property type="entry name" value="PAS"/>
    <property type="match status" value="1"/>
</dbReference>
<dbReference type="Pfam" id="PF00672">
    <property type="entry name" value="HAMP"/>
    <property type="match status" value="1"/>
</dbReference>
<dbReference type="Gene3D" id="3.30.565.10">
    <property type="entry name" value="Histidine kinase-like ATPase, C-terminal domain"/>
    <property type="match status" value="2"/>
</dbReference>
<dbReference type="SMART" id="SM00304">
    <property type="entry name" value="HAMP"/>
    <property type="match status" value="1"/>
</dbReference>
<feature type="domain" description="Histidine kinase" evidence="9">
    <location>
        <begin position="257"/>
        <end position="470"/>
    </location>
</feature>
<dbReference type="Pfam" id="PF02518">
    <property type="entry name" value="HATPase_c"/>
    <property type="match status" value="2"/>
</dbReference>
<dbReference type="EMBL" id="PGTO01000040">
    <property type="protein sequence ID" value="RAU20054.1"/>
    <property type="molecule type" value="Genomic_DNA"/>
</dbReference>
<dbReference type="EC" id="2.7.13.3" evidence="3"/>
<dbReference type="CDD" id="cd00082">
    <property type="entry name" value="HisKA"/>
    <property type="match status" value="2"/>
</dbReference>
<dbReference type="PANTHER" id="PTHR43304">
    <property type="entry name" value="PHYTOCHROME-LIKE PROTEIN CPH1"/>
    <property type="match status" value="1"/>
</dbReference>
<dbReference type="SUPFAM" id="SSF55785">
    <property type="entry name" value="PYP-like sensor domain (PAS domain)"/>
    <property type="match status" value="4"/>
</dbReference>
<keyword evidence="4" id="KW-0597">Phosphoprotein</keyword>
<evidence type="ECO:0000259" key="11">
    <source>
        <dbReference type="PROSITE" id="PS50885"/>
    </source>
</evidence>
<dbReference type="InterPro" id="IPR000014">
    <property type="entry name" value="PAS"/>
</dbReference>
<dbReference type="Gene3D" id="3.30.450.20">
    <property type="entry name" value="PAS domain"/>
    <property type="match status" value="4"/>
</dbReference>
<keyword evidence="13" id="KW-1185">Reference proteome</keyword>
<dbReference type="NCBIfam" id="TIGR00229">
    <property type="entry name" value="sensory_box"/>
    <property type="match status" value="3"/>
</dbReference>
<gene>
    <name evidence="12" type="ORF">CU669_20475</name>
</gene>
<dbReference type="InterPro" id="IPR005467">
    <property type="entry name" value="His_kinase_dom"/>
</dbReference>
<dbReference type="InterPro" id="IPR013656">
    <property type="entry name" value="PAS_4"/>
</dbReference>
<dbReference type="Pfam" id="PF00512">
    <property type="entry name" value="HisKA"/>
    <property type="match status" value="2"/>
</dbReference>
<dbReference type="PROSITE" id="PS50885">
    <property type="entry name" value="HAMP"/>
    <property type="match status" value="1"/>
</dbReference>
<comment type="catalytic activity">
    <reaction evidence="1">
        <text>ATP + protein L-histidine = ADP + protein N-phospho-L-histidine.</text>
        <dbReference type="EC" id="2.7.13.3"/>
    </reaction>
</comment>
<dbReference type="InterPro" id="IPR036890">
    <property type="entry name" value="HATPase_C_sf"/>
</dbReference>
<dbReference type="Gene3D" id="1.10.287.130">
    <property type="match status" value="2"/>
</dbReference>
<dbReference type="InterPro" id="IPR036097">
    <property type="entry name" value="HisK_dim/P_sf"/>
</dbReference>
<proteinExistence type="predicted"/>
<evidence type="ECO:0000256" key="1">
    <source>
        <dbReference type="ARBA" id="ARBA00000085"/>
    </source>
</evidence>
<feature type="domain" description="PAS" evidence="10">
    <location>
        <begin position="503"/>
        <end position="546"/>
    </location>
</feature>
<keyword evidence="8" id="KW-0472">Membrane</keyword>
<dbReference type="SUPFAM" id="SSF55874">
    <property type="entry name" value="ATPase domain of HSP90 chaperone/DNA topoisomerase II/histidine kinase"/>
    <property type="match status" value="2"/>
</dbReference>
<dbReference type="GO" id="GO:0006355">
    <property type="term" value="P:regulation of DNA-templated transcription"/>
    <property type="evidence" value="ECO:0007669"/>
    <property type="project" value="InterPro"/>
</dbReference>
<dbReference type="CDD" id="cd00130">
    <property type="entry name" value="PAS"/>
    <property type="match status" value="2"/>
</dbReference>
<protein>
    <recommendedName>
        <fullName evidence="3">histidine kinase</fullName>
        <ecNumber evidence="3">2.7.13.3</ecNumber>
    </recommendedName>
</protein>
<dbReference type="PROSITE" id="PS50112">
    <property type="entry name" value="PAS"/>
    <property type="match status" value="2"/>
</dbReference>
<dbReference type="InterPro" id="IPR052162">
    <property type="entry name" value="Sensor_kinase/Photoreceptor"/>
</dbReference>
<evidence type="ECO:0000256" key="6">
    <source>
        <dbReference type="ARBA" id="ARBA00022777"/>
    </source>
</evidence>
<dbReference type="InterPro" id="IPR004358">
    <property type="entry name" value="Sig_transdc_His_kin-like_C"/>
</dbReference>
<keyword evidence="8" id="KW-1133">Transmembrane helix</keyword>
<dbReference type="InterPro" id="IPR035965">
    <property type="entry name" value="PAS-like_dom_sf"/>
</dbReference>
<dbReference type="SMART" id="SM00388">
    <property type="entry name" value="HisKA"/>
    <property type="match status" value="2"/>
</dbReference>
<dbReference type="PANTHER" id="PTHR43304:SF1">
    <property type="entry name" value="PAC DOMAIN-CONTAINING PROTEIN"/>
    <property type="match status" value="1"/>
</dbReference>
<accession>A0A364NSL6</accession>
<evidence type="ECO:0000256" key="4">
    <source>
        <dbReference type="ARBA" id="ARBA00022553"/>
    </source>
</evidence>
<evidence type="ECO:0000256" key="5">
    <source>
        <dbReference type="ARBA" id="ARBA00022679"/>
    </source>
</evidence>
<dbReference type="SMART" id="SM00091">
    <property type="entry name" value="PAS"/>
    <property type="match status" value="4"/>
</dbReference>
<keyword evidence="6" id="KW-0418">Kinase</keyword>
<evidence type="ECO:0000256" key="2">
    <source>
        <dbReference type="ARBA" id="ARBA00004370"/>
    </source>
</evidence>
<dbReference type="InterPro" id="IPR003594">
    <property type="entry name" value="HATPase_dom"/>
</dbReference>
<dbReference type="SMART" id="SM00387">
    <property type="entry name" value="HATPase_c"/>
    <property type="match status" value="2"/>
</dbReference>
<sequence>MKPLINGLERFRNSLRFRLIVGSVLVEVVMLAVMIGNTLRQADLHMGELTRARSKEMAETFSVALAPPLAAQDLASLRSLVDRLASLPDVTYLTVTDRQGRPLSAAGHQPEILPEPDQEPKSDAGQLHARADLELFGQIYGRVNFGLSLEALRRAEDSLLRQGLAIAVAEILLSVLALFSITLILTQRLDLLTRASVRLAAGDYEAVVGSKGNDEVAMLSAAFNAMSQAVREQFRRLDDNAVVLRRSNAELSRMAEVMAHHLQEPLRRVVSYAQLLERRLGERQEPDVRDCLGFIVDGALRMRRLLSDLQAYLAVDIDPRAHGRMVNLEQCAQQAVAKLMPVCNKMGGWVDVGPLPSMVGNGNQLRAVFQHLIENALEHAGPDERPLIRISATRADGHHVVSVSDNGPGIPAEYHKRVFSLFERLEADTQGTGVGLAMVRKIVESHGGTAWAEDNHPTGLTICFSLPMDVIDEPRVGGASRGANRGPETDQELQRMAARMARSEERYRLLLKTASDGIHVLDSHGNLLEASDSFREMLGYSQEETLPHNAADWDAQFSAEDLADHLLPQMLNGPLVFQTRHRRRDGGFIDVEINSRPVEVDGILYIYGSSRSITERKRAEAELRAANARLRLVLETAAEGIFGLDDESRISFANPAAASLLGWPSPNAFSARKSSEAIGHFLADGHGCEHGVCSIRQTLEDGKIRRVSNEWFSGSSGHRIPVEYVVAPVMVDDIPVGAVVVFRDINDRHALEDDLRRAELLLRSAIDTIDEAFVIYDADDRLFMCNERYRATYAASAPALEVGNTFEAILRYGLEHRQYIQAIGREEEWLAERLAQHRRADTNVIQPLSDGRWLRIIERRTPEEFIVGFRVDVTDLIKAQKDAEKAATAIKESEENFRLMFIDAPDAYLILDMETGCFCACNHATERMLRGRRDQIEGLPPDALSPPYQPDGRTSTEAAAEKITTAIEVGFNRFEWLHRRLDGKDFWAEVMVTIGTYRQRQALYVTWREIDDIVAARQALDEANTALMRSNAELEHFAYAASHDLRQPLRMVSSYLSLLSKRMAGRLSEDESQFIGFAVDGAQRMDHMITDLLNYSRIGRNMPKPDEVPLEQPLKQAIDNLEMAIRDTEATILYPETLPTISGHESQLERLFQNLISNALKFIPPGRPPRITIECHERTMEWIVAVSDNGIGIAAKSIDRLFTVFQRLVSHDQYQGTGIGLASCRKIVEHHGGRIWVESEEGVGSTFLFALPKANKSLLH</sequence>
<keyword evidence="8" id="KW-0812">Transmembrane</keyword>
<dbReference type="InterPro" id="IPR003661">
    <property type="entry name" value="HisK_dim/P_dom"/>
</dbReference>
<dbReference type="Pfam" id="PF12860">
    <property type="entry name" value="PAS_7"/>
    <property type="match status" value="1"/>
</dbReference>
<evidence type="ECO:0000256" key="3">
    <source>
        <dbReference type="ARBA" id="ARBA00012438"/>
    </source>
</evidence>
<dbReference type="Pfam" id="PF08448">
    <property type="entry name" value="PAS_4"/>
    <property type="match status" value="1"/>
</dbReference>
<organism evidence="12 13">
    <name type="scientific">Paramagnetospirillum kuznetsovii</name>
    <dbReference type="NCBI Taxonomy" id="2053833"/>
    <lineage>
        <taxon>Bacteria</taxon>
        <taxon>Pseudomonadati</taxon>
        <taxon>Pseudomonadota</taxon>
        <taxon>Alphaproteobacteria</taxon>
        <taxon>Rhodospirillales</taxon>
        <taxon>Magnetospirillaceae</taxon>
        <taxon>Paramagnetospirillum</taxon>
    </lineage>
</organism>
<feature type="domain" description="Histidine kinase" evidence="9">
    <location>
        <begin position="1040"/>
        <end position="1255"/>
    </location>
</feature>
<keyword evidence="5" id="KW-0808">Transferase</keyword>
<comment type="subcellular location">
    <subcellularLocation>
        <location evidence="2">Membrane</location>
    </subcellularLocation>
</comment>
<dbReference type="Proteomes" id="UP000251075">
    <property type="component" value="Unassembled WGS sequence"/>
</dbReference>
<dbReference type="SUPFAM" id="SSF47384">
    <property type="entry name" value="Homodimeric domain of signal transducing histidine kinase"/>
    <property type="match status" value="2"/>
</dbReference>
<evidence type="ECO:0000259" key="10">
    <source>
        <dbReference type="PROSITE" id="PS50112"/>
    </source>
</evidence>
<dbReference type="Gene3D" id="6.10.340.10">
    <property type="match status" value="1"/>
</dbReference>